<accession>A0A1Q9CK50</accession>
<gene>
    <name evidence="1" type="ORF">AK812_SmicGene35943</name>
</gene>
<keyword evidence="2" id="KW-1185">Reference proteome</keyword>
<organism evidence="1 2">
    <name type="scientific">Symbiodinium microadriaticum</name>
    <name type="common">Dinoflagellate</name>
    <name type="synonym">Zooxanthella microadriatica</name>
    <dbReference type="NCBI Taxonomy" id="2951"/>
    <lineage>
        <taxon>Eukaryota</taxon>
        <taxon>Sar</taxon>
        <taxon>Alveolata</taxon>
        <taxon>Dinophyceae</taxon>
        <taxon>Suessiales</taxon>
        <taxon>Symbiodiniaceae</taxon>
        <taxon>Symbiodinium</taxon>
    </lineage>
</organism>
<dbReference type="EMBL" id="LSRX01001124">
    <property type="protein sequence ID" value="OLP83309.1"/>
    <property type="molecule type" value="Genomic_DNA"/>
</dbReference>
<evidence type="ECO:0000313" key="2">
    <source>
        <dbReference type="Proteomes" id="UP000186817"/>
    </source>
</evidence>
<comment type="caution">
    <text evidence="1">The sequence shown here is derived from an EMBL/GenBank/DDBJ whole genome shotgun (WGS) entry which is preliminary data.</text>
</comment>
<dbReference type="OrthoDB" id="10377972at2759"/>
<protein>
    <submittedName>
        <fullName evidence="1">Uncharacterized protein</fullName>
    </submittedName>
</protein>
<dbReference type="AlphaFoldDB" id="A0A1Q9CK50"/>
<sequence>MVQVVRWWNRWGQVAQVEVEVEVEVEVVVVEWPVLSWVVSQDVQAPSSLCQLAETATVVVVVEKAEVEQVVVEQVKEQVEQGGWVEVKQVEVEQQMFFWEYEIFCGCVCDCGCDCAVPADDHCVELDSVELSEKNEGLKLVKSQGPGLPALALLLMLAEVIIFKEYVLGYRKCQWSIVFKRPFLGDLQNLKVRYFVMTDHAGLKNYIRANHSKDHVLLSDMAPVHINGKEYRKYHTADDKDHAAQRLAVMQTYAEWYAYSLSNLFILSPKPSGFSRLSIMRALASRHPRFPECGVIHAQACSAMGHNSCKVLGQEGAKVL</sequence>
<name>A0A1Q9CK50_SYMMI</name>
<dbReference type="Proteomes" id="UP000186817">
    <property type="component" value="Unassembled WGS sequence"/>
</dbReference>
<evidence type="ECO:0000313" key="1">
    <source>
        <dbReference type="EMBL" id="OLP83309.1"/>
    </source>
</evidence>
<proteinExistence type="predicted"/>
<reference evidence="1 2" key="1">
    <citation type="submission" date="2016-02" db="EMBL/GenBank/DDBJ databases">
        <title>Genome analysis of coral dinoflagellate symbionts highlights evolutionary adaptations to a symbiotic lifestyle.</title>
        <authorList>
            <person name="Aranda M."/>
            <person name="Li Y."/>
            <person name="Liew Y.J."/>
            <person name="Baumgarten S."/>
            <person name="Simakov O."/>
            <person name="Wilson M."/>
            <person name="Piel J."/>
            <person name="Ashoor H."/>
            <person name="Bougouffa S."/>
            <person name="Bajic V.B."/>
            <person name="Ryu T."/>
            <person name="Ravasi T."/>
            <person name="Bayer T."/>
            <person name="Micklem G."/>
            <person name="Kim H."/>
            <person name="Bhak J."/>
            <person name="Lajeunesse T.C."/>
            <person name="Voolstra C.R."/>
        </authorList>
    </citation>
    <scope>NUCLEOTIDE SEQUENCE [LARGE SCALE GENOMIC DNA]</scope>
    <source>
        <strain evidence="1 2">CCMP2467</strain>
    </source>
</reference>